<dbReference type="InterPro" id="IPR019748">
    <property type="entry name" value="FERM_central"/>
</dbReference>
<feature type="coiled-coil region" evidence="4">
    <location>
        <begin position="372"/>
        <end position="403"/>
    </location>
</feature>
<dbReference type="Pfam" id="PF11819">
    <property type="entry name" value="CUPID"/>
    <property type="match status" value="1"/>
</dbReference>
<dbReference type="GO" id="GO:0005923">
    <property type="term" value="C:bicellular tight junction"/>
    <property type="evidence" value="ECO:0007669"/>
    <property type="project" value="TreeGrafter"/>
</dbReference>
<feature type="region of interest" description="Disordered" evidence="5">
    <location>
        <begin position="637"/>
        <end position="688"/>
    </location>
</feature>
<dbReference type="PROSITE" id="PS00661">
    <property type="entry name" value="FERM_2"/>
    <property type="match status" value="1"/>
</dbReference>
<dbReference type="InterPro" id="IPR035963">
    <property type="entry name" value="FERM_2"/>
</dbReference>
<reference evidence="7" key="3">
    <citation type="submission" date="2025-09" db="UniProtKB">
        <authorList>
            <consortium name="Ensembl"/>
        </authorList>
    </citation>
    <scope>IDENTIFICATION</scope>
</reference>
<dbReference type="Gene3D" id="3.10.20.90">
    <property type="entry name" value="Phosphatidylinositol 3-kinase Catalytic Subunit, Chain A, domain 1"/>
    <property type="match status" value="1"/>
</dbReference>
<evidence type="ECO:0000313" key="7">
    <source>
        <dbReference type="Ensembl" id="ENSHHUP00000071442.1"/>
    </source>
</evidence>
<dbReference type="SUPFAM" id="SSF54236">
    <property type="entry name" value="Ubiquitin-like"/>
    <property type="match status" value="1"/>
</dbReference>
<keyword evidence="3 4" id="KW-0175">Coiled coil</keyword>
<feature type="region of interest" description="Disordered" evidence="5">
    <location>
        <begin position="559"/>
        <end position="617"/>
    </location>
</feature>
<evidence type="ECO:0000256" key="2">
    <source>
        <dbReference type="ARBA" id="ARBA00022490"/>
    </source>
</evidence>
<dbReference type="SMART" id="SM01196">
    <property type="entry name" value="FERM_C"/>
    <property type="match status" value="1"/>
</dbReference>
<evidence type="ECO:0000256" key="5">
    <source>
        <dbReference type="SAM" id="MobiDB-lite"/>
    </source>
</evidence>
<evidence type="ECO:0000256" key="3">
    <source>
        <dbReference type="ARBA" id="ARBA00023054"/>
    </source>
</evidence>
<feature type="compositionally biased region" description="Basic residues" evidence="5">
    <location>
        <begin position="663"/>
        <end position="675"/>
    </location>
</feature>
<dbReference type="GO" id="GO:0090162">
    <property type="term" value="P:establishment of epithelial cell polarity"/>
    <property type="evidence" value="ECO:0007669"/>
    <property type="project" value="InterPro"/>
</dbReference>
<proteinExistence type="predicted"/>
<dbReference type="SMART" id="SM00295">
    <property type="entry name" value="B41"/>
    <property type="match status" value="1"/>
</dbReference>
<dbReference type="CDD" id="cd13191">
    <property type="entry name" value="FERM_C_FRMD4A_FRMD4B"/>
    <property type="match status" value="1"/>
</dbReference>
<sequence length="898" mass="103252">MAVNFMSRVEELLASSSQVVWSLAEQTLRRWSSQGLMPARRFLQTWWQLGDFYQMTEGRLCQVHLLDDRKLELLVQPKLLSRDLLDLVSSHFNLKEKEYFGLFFIDDTGQSNWLQLDRRVLDHDFTKKTGPMELKFLVRFYIEKITFLKDNTTVELFFLNAKSSVFNLLFFCYSEDRVIEHYENLKGLSRGQAIVQYLALVESLPTYGVHYYPVKDKQGLPWWLGVSYKGIGQYDLQDKLKPRKLFQWKQLDNLYFREKKFAVEVNDPHRRTVSRRSFGQTGSVIHSWYASHSLIKTIWVMAISQHQFYLDRKQSKSKVATARSLNDITMDLTEIRAPRISKLSSIESKDQLIMASNGSLISAGSADSEVSEEQKKEKIADLKKKQKDLQDTLTQKLEELKKICLREAELTGSLPKEYPLASGEKPPVVRRRMGTAFKLDDLFPYDADPHLRNLESRFALQQKIVEAAKKLANEAELCKTVKKKRRRNCLDAMRKLHEIEEEINEYRVKTGKKPTQRASIIIADDVNSAELSSLSDSLTLDDGELNDGEVREPFHYNHTDALSSHISPYKPASRQPRDARSMPPTPLLTRNAYSSTQIRSEDGPQHFRQRSGSLESQSQLLVETAPPVPVSVLARRSNSTEVLDDGSSYTSQSSMEYMAPGNHTHRPRDRRRGRKGNVYANSGSMPNLAQTDARYNTYQPPRAPRPTTTAYYVTGYPSYTEPEPYSNGVYMYNNELEGHYNVHPSYNAAPAYHGHDAYSSRYGGDETDSMAQNPYATLRPPRNRHAQPRTEHVTRNIQKALVEEHLRGWYHRNASHKQPQAYDYIQRGSQQSLGYQTMPAPYCRTMSYSSGTDSMPKSRITRIQSVSQKQLFGFTCMSGAKRRAFRQLRSSMSTNTNI</sequence>
<dbReference type="GO" id="GO:0005737">
    <property type="term" value="C:cytoplasm"/>
    <property type="evidence" value="ECO:0007669"/>
    <property type="project" value="UniProtKB-SubCell"/>
</dbReference>
<dbReference type="Gene3D" id="2.30.29.30">
    <property type="entry name" value="Pleckstrin-homology domain (PH domain)/Phosphotyrosine-binding domain (PTB)"/>
    <property type="match status" value="1"/>
</dbReference>
<dbReference type="InterPro" id="IPR041785">
    <property type="entry name" value="FRMD4A/B_FERM_C"/>
</dbReference>
<dbReference type="InterPro" id="IPR021774">
    <property type="entry name" value="CUPID"/>
</dbReference>
<dbReference type="PROSITE" id="PS50057">
    <property type="entry name" value="FERM_3"/>
    <property type="match status" value="1"/>
</dbReference>
<keyword evidence="2" id="KW-0963">Cytoplasm</keyword>
<dbReference type="Pfam" id="PF00373">
    <property type="entry name" value="FERM_M"/>
    <property type="match status" value="1"/>
</dbReference>
<keyword evidence="8" id="KW-1185">Reference proteome</keyword>
<dbReference type="GO" id="GO:0005912">
    <property type="term" value="C:adherens junction"/>
    <property type="evidence" value="ECO:0007669"/>
    <property type="project" value="TreeGrafter"/>
</dbReference>
<dbReference type="CDD" id="cd17200">
    <property type="entry name" value="FERM_F1_FRMD4B"/>
    <property type="match status" value="1"/>
</dbReference>
<dbReference type="Ensembl" id="ENSHHUT00000073816.1">
    <property type="protein sequence ID" value="ENSHHUP00000071442.1"/>
    <property type="gene ID" value="ENSHHUG00000041948.1"/>
</dbReference>
<accession>A0A4W5Q642</accession>
<dbReference type="InterPro" id="IPR000299">
    <property type="entry name" value="FERM_domain"/>
</dbReference>
<protein>
    <submittedName>
        <fullName evidence="7">FERM domain containing 4B</fullName>
    </submittedName>
</protein>
<dbReference type="CDD" id="cd14473">
    <property type="entry name" value="FERM_B-lobe"/>
    <property type="match status" value="1"/>
</dbReference>
<feature type="compositionally biased region" description="Polar residues" evidence="5">
    <location>
        <begin position="637"/>
        <end position="655"/>
    </location>
</feature>
<feature type="compositionally biased region" description="Polar residues" evidence="5">
    <location>
        <begin position="679"/>
        <end position="688"/>
    </location>
</feature>
<reference evidence="7" key="2">
    <citation type="submission" date="2025-08" db="UniProtKB">
        <authorList>
            <consortium name="Ensembl"/>
        </authorList>
    </citation>
    <scope>IDENTIFICATION</scope>
</reference>
<evidence type="ECO:0000256" key="4">
    <source>
        <dbReference type="SAM" id="Coils"/>
    </source>
</evidence>
<dbReference type="Pfam" id="PF09380">
    <property type="entry name" value="FERM_C"/>
    <property type="match status" value="1"/>
</dbReference>
<dbReference type="AlphaFoldDB" id="A0A4W5Q642"/>
<dbReference type="InterPro" id="IPR019747">
    <property type="entry name" value="FERM_CS"/>
</dbReference>
<dbReference type="GeneTree" id="ENSGT01020000230354"/>
<dbReference type="SUPFAM" id="SSF47031">
    <property type="entry name" value="Second domain of FERM"/>
    <property type="match status" value="1"/>
</dbReference>
<dbReference type="InterPro" id="IPR019749">
    <property type="entry name" value="Band_41_domain"/>
</dbReference>
<dbReference type="SUPFAM" id="SSF50729">
    <property type="entry name" value="PH domain-like"/>
    <property type="match status" value="1"/>
</dbReference>
<dbReference type="InterPro" id="IPR011993">
    <property type="entry name" value="PH-like_dom_sf"/>
</dbReference>
<dbReference type="PANTHER" id="PTHR46079">
    <property type="entry name" value="FERM DOMAIN-CONTAINING PROTEIN 4"/>
    <property type="match status" value="1"/>
</dbReference>
<organism evidence="7 8">
    <name type="scientific">Hucho hucho</name>
    <name type="common">huchen</name>
    <dbReference type="NCBI Taxonomy" id="62062"/>
    <lineage>
        <taxon>Eukaryota</taxon>
        <taxon>Metazoa</taxon>
        <taxon>Chordata</taxon>
        <taxon>Craniata</taxon>
        <taxon>Vertebrata</taxon>
        <taxon>Euteleostomi</taxon>
        <taxon>Actinopterygii</taxon>
        <taxon>Neopterygii</taxon>
        <taxon>Teleostei</taxon>
        <taxon>Protacanthopterygii</taxon>
        <taxon>Salmoniformes</taxon>
        <taxon>Salmonidae</taxon>
        <taxon>Salmoninae</taxon>
        <taxon>Hucho</taxon>
    </lineage>
</organism>
<reference evidence="8" key="1">
    <citation type="submission" date="2018-06" db="EMBL/GenBank/DDBJ databases">
        <title>Genome assembly of Danube salmon.</title>
        <authorList>
            <person name="Macqueen D.J."/>
            <person name="Gundappa M.K."/>
        </authorList>
    </citation>
    <scope>NUCLEOTIDE SEQUENCE [LARGE SCALE GENOMIC DNA]</scope>
</reference>
<dbReference type="FunFam" id="3.10.20.90:FF:000019">
    <property type="entry name" value="FERM domain containing 4A"/>
    <property type="match status" value="1"/>
</dbReference>
<dbReference type="FunFam" id="2.30.29.30:FF:000022">
    <property type="entry name" value="Putative FERM domain-containing protein 4A"/>
    <property type="match status" value="1"/>
</dbReference>
<comment type="subcellular location">
    <subcellularLocation>
        <location evidence="1">Cytoplasm</location>
    </subcellularLocation>
</comment>
<dbReference type="Proteomes" id="UP000314982">
    <property type="component" value="Unassembled WGS sequence"/>
</dbReference>
<evidence type="ECO:0000256" key="1">
    <source>
        <dbReference type="ARBA" id="ARBA00004496"/>
    </source>
</evidence>
<dbReference type="InterPro" id="IPR029071">
    <property type="entry name" value="Ubiquitin-like_domsf"/>
</dbReference>
<dbReference type="PANTHER" id="PTHR46079:SF1">
    <property type="entry name" value="FERM DOMAIN-CONTAINING PROTEIN 4B"/>
    <property type="match status" value="1"/>
</dbReference>
<evidence type="ECO:0000259" key="6">
    <source>
        <dbReference type="PROSITE" id="PS50057"/>
    </source>
</evidence>
<name>A0A4W5Q642_9TELE</name>
<feature type="domain" description="FERM" evidence="6">
    <location>
        <begin position="1"/>
        <end position="313"/>
    </location>
</feature>
<dbReference type="InterPro" id="IPR018979">
    <property type="entry name" value="FERM_N"/>
</dbReference>
<dbReference type="Pfam" id="PF09379">
    <property type="entry name" value="FERM_N"/>
    <property type="match status" value="1"/>
</dbReference>
<dbReference type="InterPro" id="IPR047176">
    <property type="entry name" value="FRMD4A/B"/>
</dbReference>
<evidence type="ECO:0000313" key="8">
    <source>
        <dbReference type="Proteomes" id="UP000314982"/>
    </source>
</evidence>
<dbReference type="InterPro" id="IPR018980">
    <property type="entry name" value="FERM_PH-like_C"/>
</dbReference>